<dbReference type="EMBL" id="UIVT01000001">
    <property type="protein sequence ID" value="SVP88382.1"/>
    <property type="molecule type" value="Genomic_DNA"/>
</dbReference>
<evidence type="ECO:0000313" key="5">
    <source>
        <dbReference type="EMBL" id="SVP89550.1"/>
    </source>
</evidence>
<name>A0A3B0MPV5_THEAN</name>
<dbReference type="AlphaFoldDB" id="A0A3B0MPV5"/>
<keyword evidence="1" id="KW-0175">Coiled coil</keyword>
<accession>A0A3B0MPV5</accession>
<protein>
    <submittedName>
        <fullName evidence="5">Uncharacterized protein</fullName>
    </submittedName>
</protein>
<proteinExistence type="predicted"/>
<feature type="compositionally biased region" description="Basic and acidic residues" evidence="2">
    <location>
        <begin position="514"/>
        <end position="524"/>
    </location>
</feature>
<dbReference type="EMBL" id="UIVS01000001">
    <property type="protein sequence ID" value="SVP89550.1"/>
    <property type="molecule type" value="Genomic_DNA"/>
</dbReference>
<feature type="transmembrane region" description="Helical" evidence="3">
    <location>
        <begin position="12"/>
        <end position="28"/>
    </location>
</feature>
<reference evidence="5" key="1">
    <citation type="submission" date="2018-07" db="EMBL/GenBank/DDBJ databases">
        <authorList>
            <person name="Quirk P.G."/>
            <person name="Krulwich T.A."/>
        </authorList>
    </citation>
    <scope>NUCLEOTIDE SEQUENCE</scope>
    <source>
        <strain evidence="5">Anand</strain>
    </source>
</reference>
<evidence type="ECO:0000256" key="2">
    <source>
        <dbReference type="SAM" id="MobiDB-lite"/>
    </source>
</evidence>
<evidence type="ECO:0000256" key="3">
    <source>
        <dbReference type="SAM" id="Phobius"/>
    </source>
</evidence>
<sequence length="540" mass="65678">MSTLIIKLYNNFLIIYTLIFIFLIPNYSNSVSLPTKKLYTSNLNFIQNLNDGFFPFINTHNFKNDINDFGSGRNVWLLFEKPIYETMPPPKSLIPKRIHLDYENLLRSHDPSKINFNTRLCDFPGVEIRDIDNLYGKIYDRRVLMKQMRYFLERDDFNSIWRLMEYNRDVFNRRDCDLLVKDFDHLMFARLKYEYPEPENLDRTMPFLVSRYVLQHVLQQDLESRLNYKWLEPGEIPEKLPKYSEDYVEPKASPENPIHVRDTAAYRSLMNRLENYDENLRLCSVRDLFHRLIECKRKKLTKSLRRFQRLKPFKSLSYRRKVANKIDIDRVSPFLSKPMRCTDEIVKIYTDHFEEAVNKQDLATACRLLNRYSRRIIFIDKFPLLRKFMRLFAEIHASKKYNLQALKWLRSTYWSTVKRHKFLIRYNEPMMVMEAGKTLKDLYEEQLEQYRKRRDAINDEKMKKMGVNMDEVRDFSNAYGEDWIPILYPKEFEEGIKYQQERLDKLRKKAEKELNEERRRRSFEDYEMEEEIEVPKEEDL</sequence>
<keyword evidence="3" id="KW-0472">Membrane</keyword>
<feature type="coiled-coil region" evidence="1">
    <location>
        <begin position="433"/>
        <end position="460"/>
    </location>
</feature>
<gene>
    <name evidence="4" type="ORF">TAT_000024600</name>
    <name evidence="5" type="ORF">TAV_000024500</name>
</gene>
<keyword evidence="3" id="KW-1133">Transmembrane helix</keyword>
<evidence type="ECO:0000313" key="4">
    <source>
        <dbReference type="EMBL" id="SVP88382.1"/>
    </source>
</evidence>
<dbReference type="VEuPathDB" id="PiroplasmaDB:TA19360"/>
<keyword evidence="3" id="KW-0812">Transmembrane</keyword>
<evidence type="ECO:0000256" key="1">
    <source>
        <dbReference type="SAM" id="Coils"/>
    </source>
</evidence>
<feature type="region of interest" description="Disordered" evidence="2">
    <location>
        <begin position="514"/>
        <end position="540"/>
    </location>
</feature>
<organism evidence="5">
    <name type="scientific">Theileria annulata</name>
    <dbReference type="NCBI Taxonomy" id="5874"/>
    <lineage>
        <taxon>Eukaryota</taxon>
        <taxon>Sar</taxon>
        <taxon>Alveolata</taxon>
        <taxon>Apicomplexa</taxon>
        <taxon>Aconoidasida</taxon>
        <taxon>Piroplasmida</taxon>
        <taxon>Theileriidae</taxon>
        <taxon>Theileria</taxon>
    </lineage>
</organism>